<dbReference type="EMBL" id="JACJJC010000491">
    <property type="protein sequence ID" value="MBM6705428.1"/>
    <property type="molecule type" value="Genomic_DNA"/>
</dbReference>
<dbReference type="Proteomes" id="UP000715095">
    <property type="component" value="Unassembled WGS sequence"/>
</dbReference>
<proteinExistence type="predicted"/>
<sequence length="53" mass="5500">MKFSLKAAAAALAVSAAFSFQTQAADVKMYGIIDTGIIVENNKMGTGDSSTWA</sequence>
<feature type="chain" id="PRO_5045677137" evidence="1">
    <location>
        <begin position="25"/>
        <end position="53"/>
    </location>
</feature>
<evidence type="ECO:0000256" key="1">
    <source>
        <dbReference type="SAM" id="SignalP"/>
    </source>
</evidence>
<protein>
    <submittedName>
        <fullName evidence="2">Porin</fullName>
    </submittedName>
</protein>
<comment type="caution">
    <text evidence="2">The sequence shown here is derived from an EMBL/GenBank/DDBJ whole genome shotgun (WGS) entry which is preliminary data.</text>
</comment>
<reference evidence="2 3" key="1">
    <citation type="journal article" date="2021" name="Sci. Rep.">
        <title>The distribution of antibiotic resistance genes in chicken gut microbiota commensals.</title>
        <authorList>
            <person name="Juricova H."/>
            <person name="Matiasovicova J."/>
            <person name="Kubasova T."/>
            <person name="Cejkova D."/>
            <person name="Rychlik I."/>
        </authorList>
    </citation>
    <scope>NUCLEOTIDE SEQUENCE [LARGE SCALE GENOMIC DNA]</scope>
    <source>
        <strain evidence="2 3">An829</strain>
    </source>
</reference>
<keyword evidence="3" id="KW-1185">Reference proteome</keyword>
<accession>A0ABS2DXG4</accession>
<name>A0ABS2DXG4_9BURK</name>
<gene>
    <name evidence="2" type="ORF">H6A60_13240</name>
</gene>
<keyword evidence="1" id="KW-0732">Signal</keyword>
<feature type="non-terminal residue" evidence="2">
    <location>
        <position position="53"/>
    </location>
</feature>
<organism evidence="2 3">
    <name type="scientific">Sutterella massiliensis</name>
    <dbReference type="NCBI Taxonomy" id="1816689"/>
    <lineage>
        <taxon>Bacteria</taxon>
        <taxon>Pseudomonadati</taxon>
        <taxon>Pseudomonadota</taxon>
        <taxon>Betaproteobacteria</taxon>
        <taxon>Burkholderiales</taxon>
        <taxon>Sutterellaceae</taxon>
        <taxon>Sutterella</taxon>
    </lineage>
</organism>
<evidence type="ECO:0000313" key="2">
    <source>
        <dbReference type="EMBL" id="MBM6705428.1"/>
    </source>
</evidence>
<evidence type="ECO:0000313" key="3">
    <source>
        <dbReference type="Proteomes" id="UP000715095"/>
    </source>
</evidence>
<feature type="signal peptide" evidence="1">
    <location>
        <begin position="1"/>
        <end position="24"/>
    </location>
</feature>